<dbReference type="SUPFAM" id="SSF56935">
    <property type="entry name" value="Porins"/>
    <property type="match status" value="1"/>
</dbReference>
<comment type="subcellular location">
    <subcellularLocation>
        <location evidence="1">Cell outer membrane</location>
    </subcellularLocation>
</comment>
<keyword evidence="2 4" id="KW-0472">Membrane</keyword>
<keyword evidence="7" id="KW-1185">Reference proteome</keyword>
<dbReference type="KEGG" id="cbae:COR50_01420"/>
<sequence>MAGALRGPGWTAIVYMKQSKILLTMKDHLYMRLPGIFRFTMLTIALCSFGIQWSFASDGLMSYRDTIPGDSGQPVNLIIPKAPVGLKQNDTLDILKNAMYPNLSVQQMLKGNLRGLFVQEPNGEPGTEQNMFVRGLAMPLFSKKDLSAVQPTVFLNGIPLLQDNVLVYDIQQYEFNRLGPATNFLNNLNLDNIESIEIIKDADGKLGPWAANGAINIITKQAKSGDKLISVNSYFGMNLYDPIYTTNAAYENNFRRPFYQKYAGSGDSLIYPAYLRDSSNMDYYGPANWTDKYFDNTFLYGINASISGGSERANFRFFANKETNNGVADNTKMDKYNANFLVNMSPIKWLMASAMVNATRIDRQRNTSMRDRFGEMNYIPDVSAPLPPSANGYQKYQDALDKSFDKNHLNLVQGSFSLSFDLKKFQFISRIGYDYNESSRDVFWPSILSDNSNYVSNYFGGNQRVMLENILRSAWKLSADSRVQIELGQSLQSDEWKYSYTRAYRGYSDRIKVNLVDGDKNSVNYLLPTNFGNQLVFRYIDKTKHRLVSLYANAVYSFRDIYQLSVTLRNDGSSYMNAANRWFFTPTISGSMDIKSKWFETNDAISDWRLSASWGRMGRLLNDDRFGAGPQYRVELGWEGNKTAYSYNAFAGLSRPYTSGYVADDFAWPYTDITNVSTDISLFENRLMLNLAVYNKNDKNMIIGMPAIAESGYTVNYANGLEVNNKGFEIGLAAAVIKKRKVSLTPFVNFSKNRNELKALPGGATEFVSGSRKLEVGKPIDAFWLYENKGIYNSDSEVPIDSKTGEPMNFIGAPFQAGDPIWNDTNGDFVVNDEDKVLKGHSLPTYSGNFGFDFVYGKFNLGATFYYAGGHSAINEKTAARYDFINRDGRTDMNSVKDITFWQKDLDMKSYPVYNPWSAVVPYRVDQDLFLENASFVKLRALTIGYDLTGWRLINKKGYFKKFYVYATGNNLLTFTNYTGGDPELVQYNGYDNFYALPIPKTYTIGIKMDL</sequence>
<dbReference type="InterPro" id="IPR012910">
    <property type="entry name" value="Plug_dom"/>
</dbReference>
<dbReference type="InterPro" id="IPR036942">
    <property type="entry name" value="Beta-barrel_TonB_sf"/>
</dbReference>
<evidence type="ECO:0000256" key="1">
    <source>
        <dbReference type="ARBA" id="ARBA00004442"/>
    </source>
</evidence>
<dbReference type="EMBL" id="CP023777">
    <property type="protein sequence ID" value="ATL45926.1"/>
    <property type="molecule type" value="Genomic_DNA"/>
</dbReference>
<dbReference type="InterPro" id="IPR037066">
    <property type="entry name" value="Plug_dom_sf"/>
</dbReference>
<dbReference type="Gene3D" id="2.40.170.20">
    <property type="entry name" value="TonB-dependent receptor, beta-barrel domain"/>
    <property type="match status" value="1"/>
</dbReference>
<evidence type="ECO:0000256" key="2">
    <source>
        <dbReference type="ARBA" id="ARBA00023136"/>
    </source>
</evidence>
<accession>A0A291QPR4</accession>
<dbReference type="Proteomes" id="UP000220133">
    <property type="component" value="Chromosome"/>
</dbReference>
<gene>
    <name evidence="6" type="ORF">COR50_01420</name>
</gene>
<keyword evidence="3" id="KW-0998">Cell outer membrane</keyword>
<dbReference type="NCBIfam" id="TIGR04056">
    <property type="entry name" value="OMP_RagA_SusC"/>
    <property type="match status" value="1"/>
</dbReference>
<evidence type="ECO:0000313" key="7">
    <source>
        <dbReference type="Proteomes" id="UP000220133"/>
    </source>
</evidence>
<evidence type="ECO:0000256" key="3">
    <source>
        <dbReference type="ARBA" id="ARBA00023237"/>
    </source>
</evidence>
<evidence type="ECO:0000313" key="6">
    <source>
        <dbReference type="EMBL" id="ATL45926.1"/>
    </source>
</evidence>
<protein>
    <submittedName>
        <fullName evidence="6">SusC/RagA family TonB-linked outer membrane protein</fullName>
    </submittedName>
</protein>
<feature type="domain" description="TonB-dependent receptor plug" evidence="5">
    <location>
        <begin position="101"/>
        <end position="213"/>
    </location>
</feature>
<evidence type="ECO:0000259" key="5">
    <source>
        <dbReference type="Pfam" id="PF07715"/>
    </source>
</evidence>
<reference evidence="6 7" key="1">
    <citation type="submission" date="2017-10" db="EMBL/GenBank/DDBJ databases">
        <title>Paenichitinophaga pekingensis gen. nov., sp. nov., isolated from activated sludge.</title>
        <authorList>
            <person name="Jin D."/>
            <person name="Kong X."/>
            <person name="Deng Y."/>
            <person name="Bai Z."/>
        </authorList>
    </citation>
    <scope>NUCLEOTIDE SEQUENCE [LARGE SCALE GENOMIC DNA]</scope>
    <source>
        <strain evidence="6 7">13</strain>
    </source>
</reference>
<organism evidence="6 7">
    <name type="scientific">Chitinophaga caeni</name>
    <dbReference type="NCBI Taxonomy" id="2029983"/>
    <lineage>
        <taxon>Bacteria</taxon>
        <taxon>Pseudomonadati</taxon>
        <taxon>Bacteroidota</taxon>
        <taxon>Chitinophagia</taxon>
        <taxon>Chitinophagales</taxon>
        <taxon>Chitinophagaceae</taxon>
        <taxon>Chitinophaga</taxon>
    </lineage>
</organism>
<dbReference type="GO" id="GO:0009279">
    <property type="term" value="C:cell outer membrane"/>
    <property type="evidence" value="ECO:0007669"/>
    <property type="project" value="UniProtKB-SubCell"/>
</dbReference>
<dbReference type="Pfam" id="PF07715">
    <property type="entry name" value="Plug"/>
    <property type="match status" value="1"/>
</dbReference>
<dbReference type="Gene3D" id="2.170.130.10">
    <property type="entry name" value="TonB-dependent receptor, plug domain"/>
    <property type="match status" value="1"/>
</dbReference>
<keyword evidence="4" id="KW-1133">Transmembrane helix</keyword>
<keyword evidence="4" id="KW-0812">Transmembrane</keyword>
<name>A0A291QPR4_9BACT</name>
<dbReference type="InterPro" id="IPR023996">
    <property type="entry name" value="TonB-dep_OMP_SusC/RagA"/>
</dbReference>
<dbReference type="AlphaFoldDB" id="A0A291QPR4"/>
<feature type="transmembrane region" description="Helical" evidence="4">
    <location>
        <begin position="35"/>
        <end position="55"/>
    </location>
</feature>
<evidence type="ECO:0000256" key="4">
    <source>
        <dbReference type="SAM" id="Phobius"/>
    </source>
</evidence>
<proteinExistence type="predicted"/>